<evidence type="ECO:0000256" key="3">
    <source>
        <dbReference type="SAM" id="SignalP"/>
    </source>
</evidence>
<evidence type="ECO:0000256" key="2">
    <source>
        <dbReference type="SAM" id="Phobius"/>
    </source>
</evidence>
<dbReference type="Proteomes" id="UP000248054">
    <property type="component" value="Unassembled WGS sequence"/>
</dbReference>
<dbReference type="InterPro" id="IPR008969">
    <property type="entry name" value="CarboxyPept-like_regulatory"/>
</dbReference>
<dbReference type="InterPro" id="IPR050640">
    <property type="entry name" value="Bact_2-comp_sensor_kinase"/>
</dbReference>
<feature type="repeat" description="TPR" evidence="1">
    <location>
        <begin position="274"/>
        <end position="307"/>
    </location>
</feature>
<keyword evidence="1" id="KW-0802">TPR repeat</keyword>
<dbReference type="PANTHER" id="PTHR34220:SF7">
    <property type="entry name" value="SENSOR HISTIDINE KINASE YPDA"/>
    <property type="match status" value="1"/>
</dbReference>
<sequence>MCVRTFKTNYTTLLFCLISFFIFSQNTKGEINKNDDLFSIRGSVYMQDSRSPIENVSIELNNGVYTTTNHDGKFTIKAKVGDKLVIRHQEFETINYTIKSNERISIEVATGNRRNQTQTRDNKINRRFNDMIDSADVYLRKDARKSIKFIGDALNADISTSQSAEAHELLGDIYVYWQQYDLAISAYKTSLQNSKTSSAKLKLAKAYSHNDEFKKSIETYKNIDVKVLSNYNKSIWFEGIGDSYKKIKEYTKAIKAYEDGLEVAKNHLIAPKVTDLNSKLAQVYSEQGQISKAKDYFSNSLNLAEKENKKRAVEEQIKVAEFNSVNEDYESEIVLRKQAVEGIKDIEIDSVIANESPITSQKQNYKIGTAYLLKNDIGSAIPYFEKSIEEADKKNDLDVKLDATRKLSEAHFRSGNTEKGIEINNDYKNIVDEVYALRLQKISRAARFSKSIAEQQNRITSLESDRALSRSKYELTQERNKRQQLIIYSLIGGLVLLLITGYMMFKYIKQQRFANNLLALKSLRSQMNPHFIFNALNSVNSFIATNDERTANKYLSDFSQLMRAVLENSEEDFIPLKKEIELLNLYTKLEHFRFQDKFDYGIDVDESIDVEEFQIPPMLLQPYIENAVWHGLRYKKDKGHLNIKIQPKSKDEITITITDDGIGRERSKALKTEHQKKQNSKGMNNIKKRVAILNEMYKDKVDVSISDFQDLEDAGTKVVVTLKKD</sequence>
<accession>A0A2V4X636</accession>
<dbReference type="GO" id="GO:0016020">
    <property type="term" value="C:membrane"/>
    <property type="evidence" value="ECO:0007669"/>
    <property type="project" value="InterPro"/>
</dbReference>
<keyword evidence="2" id="KW-1133">Transmembrane helix</keyword>
<proteinExistence type="predicted"/>
<dbReference type="Pfam" id="PF06580">
    <property type="entry name" value="His_kinase"/>
    <property type="match status" value="1"/>
</dbReference>
<feature type="signal peptide" evidence="3">
    <location>
        <begin position="1"/>
        <end position="24"/>
    </location>
</feature>
<dbReference type="SMART" id="SM00028">
    <property type="entry name" value="TPR"/>
    <property type="match status" value="4"/>
</dbReference>
<dbReference type="AlphaFoldDB" id="A0A2V4X636"/>
<dbReference type="SUPFAM" id="SSF49464">
    <property type="entry name" value="Carboxypeptidase regulatory domain-like"/>
    <property type="match status" value="1"/>
</dbReference>
<feature type="transmembrane region" description="Helical" evidence="2">
    <location>
        <begin position="485"/>
        <end position="505"/>
    </location>
</feature>
<name>A0A2V4X636_9FLAO</name>
<dbReference type="GO" id="GO:0000155">
    <property type="term" value="F:phosphorelay sensor kinase activity"/>
    <property type="evidence" value="ECO:0007669"/>
    <property type="project" value="InterPro"/>
</dbReference>
<reference evidence="5 6" key="1">
    <citation type="submission" date="2018-06" db="EMBL/GenBank/DDBJ databases">
        <title>Genomic Encyclopedia of Type Strains, Phase III (KMG-III): the genomes of soil and plant-associated and newly described type strains.</title>
        <authorList>
            <person name="Whitman W."/>
        </authorList>
    </citation>
    <scope>NUCLEOTIDE SEQUENCE [LARGE SCALE GENOMIC DNA]</scope>
    <source>
        <strain evidence="5 6">CECT 7945</strain>
    </source>
</reference>
<dbReference type="SUPFAM" id="SSF55874">
    <property type="entry name" value="ATPase domain of HSP90 chaperone/DNA topoisomerase II/histidine kinase"/>
    <property type="match status" value="1"/>
</dbReference>
<dbReference type="Pfam" id="PF13181">
    <property type="entry name" value="TPR_8"/>
    <property type="match status" value="4"/>
</dbReference>
<comment type="caution">
    <text evidence="5">The sequence shown here is derived from an EMBL/GenBank/DDBJ whole genome shotgun (WGS) entry which is preliminary data.</text>
</comment>
<feature type="repeat" description="TPR" evidence="1">
    <location>
        <begin position="234"/>
        <end position="267"/>
    </location>
</feature>
<dbReference type="InterPro" id="IPR036890">
    <property type="entry name" value="HATPase_C_sf"/>
</dbReference>
<feature type="repeat" description="TPR" evidence="1">
    <location>
        <begin position="164"/>
        <end position="197"/>
    </location>
</feature>
<dbReference type="PANTHER" id="PTHR34220">
    <property type="entry name" value="SENSOR HISTIDINE KINASE YPDA"/>
    <property type="match status" value="1"/>
</dbReference>
<keyword evidence="6" id="KW-1185">Reference proteome</keyword>
<protein>
    <submittedName>
        <fullName evidence="5">Tetratricopeptide repeat protein</fullName>
    </submittedName>
</protein>
<dbReference type="PROSITE" id="PS50005">
    <property type="entry name" value="TPR"/>
    <property type="match status" value="3"/>
</dbReference>
<organism evidence="5 6">
    <name type="scientific">Winogradskyella epiphytica</name>
    <dbReference type="NCBI Taxonomy" id="262005"/>
    <lineage>
        <taxon>Bacteria</taxon>
        <taxon>Pseudomonadati</taxon>
        <taxon>Bacteroidota</taxon>
        <taxon>Flavobacteriia</taxon>
        <taxon>Flavobacteriales</taxon>
        <taxon>Flavobacteriaceae</taxon>
        <taxon>Winogradskyella</taxon>
    </lineage>
</organism>
<dbReference type="Gene3D" id="3.30.565.10">
    <property type="entry name" value="Histidine kinase-like ATPase, C-terminal domain"/>
    <property type="match status" value="1"/>
</dbReference>
<feature type="chain" id="PRO_5015853868" evidence="3">
    <location>
        <begin position="25"/>
        <end position="725"/>
    </location>
</feature>
<evidence type="ECO:0000313" key="6">
    <source>
        <dbReference type="Proteomes" id="UP000248054"/>
    </source>
</evidence>
<keyword evidence="2" id="KW-0472">Membrane</keyword>
<gene>
    <name evidence="5" type="ORF">DFQ11_1043</name>
</gene>
<evidence type="ECO:0000313" key="5">
    <source>
        <dbReference type="EMBL" id="PYE80639.1"/>
    </source>
</evidence>
<dbReference type="EMBL" id="QJTD01000004">
    <property type="protein sequence ID" value="PYE80639.1"/>
    <property type="molecule type" value="Genomic_DNA"/>
</dbReference>
<dbReference type="InterPro" id="IPR011990">
    <property type="entry name" value="TPR-like_helical_dom_sf"/>
</dbReference>
<dbReference type="Gene3D" id="1.25.40.10">
    <property type="entry name" value="Tetratricopeptide repeat domain"/>
    <property type="match status" value="3"/>
</dbReference>
<keyword evidence="2" id="KW-0812">Transmembrane</keyword>
<feature type="domain" description="Signal transduction histidine kinase internal region" evidence="4">
    <location>
        <begin position="520"/>
        <end position="598"/>
    </location>
</feature>
<evidence type="ECO:0000256" key="1">
    <source>
        <dbReference type="PROSITE-ProRule" id="PRU00339"/>
    </source>
</evidence>
<dbReference type="InterPro" id="IPR019734">
    <property type="entry name" value="TPR_rpt"/>
</dbReference>
<dbReference type="InterPro" id="IPR010559">
    <property type="entry name" value="Sig_transdc_His_kin_internal"/>
</dbReference>
<keyword evidence="3" id="KW-0732">Signal</keyword>
<evidence type="ECO:0000259" key="4">
    <source>
        <dbReference type="Pfam" id="PF06580"/>
    </source>
</evidence>
<dbReference type="SUPFAM" id="SSF48452">
    <property type="entry name" value="TPR-like"/>
    <property type="match status" value="2"/>
</dbReference>